<keyword evidence="3" id="KW-0614">Plasmid</keyword>
<dbReference type="EMBL" id="CP120984">
    <property type="protein sequence ID" value="WLQ69330.1"/>
    <property type="molecule type" value="Genomic_DNA"/>
</dbReference>
<feature type="region of interest" description="Disordered" evidence="1">
    <location>
        <begin position="256"/>
        <end position="277"/>
    </location>
</feature>
<dbReference type="Pfam" id="PF13304">
    <property type="entry name" value="AAA_21"/>
    <property type="match status" value="1"/>
</dbReference>
<sequence length="537" mass="58664">MRFTVLREDEHLRGGARGCVLVPAPVSPTQGDEYCTLYRLWFRDGAGADRELGLVKIGYADLIRGERPLEVGDFASLGPGHERRLYWFSVGQNDSYYGNIRALGPMLRAEILDGLCDIAYDEDLFDQATLWDVTHASLLHAVAPQTVGVQFRRIAWGGSQFTDYNFSYVAPAPPCDEEAAPGPWRLSFAVRPHSTPPTNVHVLIGRNGVGKTTLLSGLTSAVTNPDQRGADKGRIEGASGPGTFVNVVSVTFSAFDPSQGRSEGESGQGELIGWDSQDGYGRASPSVAYQYVGLAKVDEMGRPTGERSSYEDLRRGFSRSVAEVVAAGRVDRWVAALDRLGSDPHFHQSPVHSFARDLREHGAFLTEDKERAEALFASLSSGHAIVLLTMTRLVETVAEASLVLLDEPEAHLHPPLLASFVRAVSDLLADRNGVAVIATHSPVVLQEVPRSCVWKIGRWDRGVRPVRPEIETYGENVGILTHEVFGLEVAQSGFQAEIEKAVRECGSYEEVLARFGGQLGGEAKGLVRILLAYRERR</sequence>
<dbReference type="PANTHER" id="PTHR43581:SF4">
    <property type="entry name" value="ATP_GTP PHOSPHATASE"/>
    <property type="match status" value="1"/>
</dbReference>
<gene>
    <name evidence="3" type="ORF">P8A20_38095</name>
</gene>
<dbReference type="InterPro" id="IPR051396">
    <property type="entry name" value="Bact_Antivir_Def_Nuclease"/>
</dbReference>
<proteinExistence type="predicted"/>
<reference evidence="3 4" key="1">
    <citation type="submission" date="2023-03" db="EMBL/GenBank/DDBJ databases">
        <title>Isolation and description of six Streptomyces strains from soil environments, able to metabolize different microbial glucans.</title>
        <authorList>
            <person name="Widen T."/>
            <person name="Larsbrink J."/>
        </authorList>
    </citation>
    <scope>NUCLEOTIDE SEQUENCE [LARGE SCALE GENOMIC DNA]</scope>
    <source>
        <strain evidence="3 4">Alt3</strain>
        <plasmid evidence="3 4">unnamed1</plasmid>
    </source>
</reference>
<evidence type="ECO:0000259" key="2">
    <source>
        <dbReference type="Pfam" id="PF13304"/>
    </source>
</evidence>
<evidence type="ECO:0000256" key="1">
    <source>
        <dbReference type="SAM" id="MobiDB-lite"/>
    </source>
</evidence>
<evidence type="ECO:0000313" key="4">
    <source>
        <dbReference type="Proteomes" id="UP001224433"/>
    </source>
</evidence>
<accession>A0ABY9JNP9</accession>
<name>A0ABY9JNP9_9ACTN</name>
<dbReference type="RefSeq" id="WP_306105405.1">
    <property type="nucleotide sequence ID" value="NZ_CP120984.1"/>
</dbReference>
<keyword evidence="4" id="KW-1185">Reference proteome</keyword>
<dbReference type="PANTHER" id="PTHR43581">
    <property type="entry name" value="ATP/GTP PHOSPHATASE"/>
    <property type="match status" value="1"/>
</dbReference>
<dbReference type="SUPFAM" id="SSF52540">
    <property type="entry name" value="P-loop containing nucleoside triphosphate hydrolases"/>
    <property type="match status" value="1"/>
</dbReference>
<dbReference type="InterPro" id="IPR003959">
    <property type="entry name" value="ATPase_AAA_core"/>
</dbReference>
<geneLocation type="plasmid" evidence="3 4">
    <name>unnamed1</name>
</geneLocation>
<dbReference type="Gene3D" id="3.40.50.300">
    <property type="entry name" value="P-loop containing nucleotide triphosphate hydrolases"/>
    <property type="match status" value="1"/>
</dbReference>
<dbReference type="InterPro" id="IPR027417">
    <property type="entry name" value="P-loop_NTPase"/>
</dbReference>
<feature type="domain" description="ATPase AAA-type core" evidence="2">
    <location>
        <begin position="350"/>
        <end position="445"/>
    </location>
</feature>
<protein>
    <submittedName>
        <fullName evidence="3">AAA family ATPase</fullName>
    </submittedName>
</protein>
<evidence type="ECO:0000313" key="3">
    <source>
        <dbReference type="EMBL" id="WLQ69330.1"/>
    </source>
</evidence>
<organism evidence="3 4">
    <name type="scientific">Streptomyces glycanivorans</name>
    <dbReference type="NCBI Taxonomy" id="3033808"/>
    <lineage>
        <taxon>Bacteria</taxon>
        <taxon>Bacillati</taxon>
        <taxon>Actinomycetota</taxon>
        <taxon>Actinomycetes</taxon>
        <taxon>Kitasatosporales</taxon>
        <taxon>Streptomycetaceae</taxon>
        <taxon>Streptomyces</taxon>
    </lineage>
</organism>
<dbReference type="Proteomes" id="UP001224433">
    <property type="component" value="Plasmid unnamed1"/>
</dbReference>